<gene>
    <name evidence="15" type="ORF">EJB05_36684</name>
</gene>
<evidence type="ECO:0000256" key="4">
    <source>
        <dbReference type="ARBA" id="ARBA00022547"/>
    </source>
</evidence>
<evidence type="ECO:0000256" key="1">
    <source>
        <dbReference type="ARBA" id="ARBA00004325"/>
    </source>
</evidence>
<evidence type="ECO:0000259" key="13">
    <source>
        <dbReference type="SMART" id="SM00382"/>
    </source>
</evidence>
<evidence type="ECO:0000259" key="14">
    <source>
        <dbReference type="SMART" id="SM01086"/>
    </source>
</evidence>
<dbReference type="GO" id="GO:0016887">
    <property type="term" value="F:ATP hydrolysis activity"/>
    <property type="evidence" value="ECO:0007669"/>
    <property type="project" value="InterPro"/>
</dbReference>
<feature type="domain" description="Clp ATPase C-terminal" evidence="14">
    <location>
        <begin position="571"/>
        <end position="661"/>
    </location>
</feature>
<proteinExistence type="inferred from homology"/>
<dbReference type="InterPro" id="IPR003959">
    <property type="entry name" value="ATPase_AAA_core"/>
</dbReference>
<dbReference type="InterPro" id="IPR019489">
    <property type="entry name" value="Clp_ATPase_C"/>
</dbReference>
<dbReference type="GO" id="GO:0045259">
    <property type="term" value="C:proton-transporting ATP synthase complex"/>
    <property type="evidence" value="ECO:0007669"/>
    <property type="project" value="UniProtKB-KW"/>
</dbReference>
<dbReference type="PANTHER" id="PTHR48102:SF8">
    <property type="entry name" value="OS05G0533900 PROTEIN"/>
    <property type="match status" value="1"/>
</dbReference>
<keyword evidence="3" id="KW-0813">Transport</keyword>
<feature type="domain" description="AAA+ ATPase" evidence="13">
    <location>
        <begin position="360"/>
        <end position="518"/>
    </location>
</feature>
<dbReference type="Pfam" id="PF07724">
    <property type="entry name" value="AAA_2"/>
    <property type="match status" value="1"/>
</dbReference>
<evidence type="ECO:0008006" key="17">
    <source>
        <dbReference type="Google" id="ProtNLM"/>
    </source>
</evidence>
<protein>
    <recommendedName>
        <fullName evidence="17">AAA+ ATPase domain-containing protein</fullName>
    </recommendedName>
</protein>
<dbReference type="GO" id="GO:0015078">
    <property type="term" value="F:proton transmembrane transporter activity"/>
    <property type="evidence" value="ECO:0007669"/>
    <property type="project" value="InterPro"/>
</dbReference>
<evidence type="ECO:0000313" key="16">
    <source>
        <dbReference type="Proteomes" id="UP000324897"/>
    </source>
</evidence>
<dbReference type="OrthoDB" id="1721884at2759"/>
<feature type="compositionally biased region" description="Low complexity" evidence="12">
    <location>
        <begin position="75"/>
        <end position="89"/>
    </location>
</feature>
<dbReference type="SUPFAM" id="SSF52540">
    <property type="entry name" value="P-loop containing nucleoside triphosphate hydrolases"/>
    <property type="match status" value="1"/>
</dbReference>
<dbReference type="AlphaFoldDB" id="A0A5J9UAA4"/>
<dbReference type="InterPro" id="IPR050052">
    <property type="entry name" value="ATP-dep_Clp_protease_ClpX"/>
</dbReference>
<organism evidence="15 16">
    <name type="scientific">Eragrostis curvula</name>
    <name type="common">weeping love grass</name>
    <dbReference type="NCBI Taxonomy" id="38414"/>
    <lineage>
        <taxon>Eukaryota</taxon>
        <taxon>Viridiplantae</taxon>
        <taxon>Streptophyta</taxon>
        <taxon>Embryophyta</taxon>
        <taxon>Tracheophyta</taxon>
        <taxon>Spermatophyta</taxon>
        <taxon>Magnoliopsida</taxon>
        <taxon>Liliopsida</taxon>
        <taxon>Poales</taxon>
        <taxon>Poaceae</taxon>
        <taxon>PACMAD clade</taxon>
        <taxon>Chloridoideae</taxon>
        <taxon>Eragrostideae</taxon>
        <taxon>Eragrostidinae</taxon>
        <taxon>Eragrostis</taxon>
    </lineage>
</organism>
<keyword evidence="10" id="KW-0472">Membrane</keyword>
<dbReference type="FunFam" id="1.10.8.60:FF:000002">
    <property type="entry name" value="ATP-dependent Clp protease ATP-binding subunit ClpX"/>
    <property type="match status" value="1"/>
</dbReference>
<dbReference type="GO" id="GO:0031966">
    <property type="term" value="C:mitochondrial membrane"/>
    <property type="evidence" value="ECO:0007669"/>
    <property type="project" value="UniProtKB-SubCell"/>
</dbReference>
<dbReference type="SMART" id="SM00382">
    <property type="entry name" value="AAA"/>
    <property type="match status" value="1"/>
</dbReference>
<evidence type="ECO:0000256" key="9">
    <source>
        <dbReference type="ARBA" id="ARBA00023128"/>
    </source>
</evidence>
<dbReference type="GO" id="GO:0005524">
    <property type="term" value="F:ATP binding"/>
    <property type="evidence" value="ECO:0007669"/>
    <property type="project" value="UniProtKB-KW"/>
</dbReference>
<keyword evidence="8" id="KW-0406">Ion transport</keyword>
<dbReference type="InterPro" id="IPR027417">
    <property type="entry name" value="P-loop_NTPase"/>
</dbReference>
<dbReference type="NCBIfam" id="NF003745">
    <property type="entry name" value="PRK05342.1"/>
    <property type="match status" value="1"/>
</dbReference>
<dbReference type="GO" id="GO:0051603">
    <property type="term" value="P:proteolysis involved in protein catabolic process"/>
    <property type="evidence" value="ECO:0007669"/>
    <property type="project" value="TreeGrafter"/>
</dbReference>
<feature type="compositionally biased region" description="Polar residues" evidence="12">
    <location>
        <begin position="1"/>
        <end position="24"/>
    </location>
</feature>
<dbReference type="Gramene" id="TVU20476">
    <property type="protein sequence ID" value="TVU20476"/>
    <property type="gene ID" value="EJB05_36684"/>
</dbReference>
<evidence type="ECO:0000256" key="6">
    <source>
        <dbReference type="ARBA" id="ARBA00022781"/>
    </source>
</evidence>
<sequence length="746" mass="83031">SLNLGKFGCQSTIDASKSNDQIHSSIDLFPKPKKKKRNETTANTFQPLHGPKGNTRTGPNQPAPPPPSSDRRSSLRSSPASRSRSRSMALASKAVQLQAKACEAARFAAKHGCAYQRSLVEKNKKYVVDPPTIEKCQELSKQLFYTRLASLPGRYEAFWKELDQVKHLWRNRKDLNVEHAGVAALFGIELYAWFCVGEIVGRGFTLTGYHACAHETILFCAQTGNNRSDKPKRRAHGGCPAPDRREIAARRLLRPPRPRALMYSAARRLLSARARACAAATWTPSSSYAAVSRPRFPTPKEIRRGLDEFVVGQDKAKKVLSVAVHNHYKRIYNESSNKRSAKNLARGGVGTNGDEEIELEKSNILLIGPTGSGKTLLAKTLARFVNVPFVIADATAITQAGYSGEDVESVIYKLLVAADFNVEAAERGIVYIDEVDKLTKKAECREDRRDVSGEGVQQALLKIFEGTVISVPRKRSQDNNSNGYVEVDTRDILFICGGAFSGLEKIVSERHQHCPFGFGIPICHDLRDCGWKTALQESCSADATENDDLITYGLIPEFIGRLPITVCLMNLSEEQLVQVLTEPKNAIGKQYKKLFKMNKVKLHFTEDALRLIAQKAAARETGARGLRSIMEDILTEAMFEIPDAREGKEKIIAVLVDEESVGPVHSRGCGAKIFRDDGALELYIYQNNIKLPGLIQSNPRRSRIYRLCLLVALSATKLWVYHTFHCFSSMYDWIVLMLCKANNFTQ</sequence>
<keyword evidence="7" id="KW-0067">ATP-binding</keyword>
<keyword evidence="5" id="KW-0547">Nucleotide-binding</keyword>
<keyword evidence="16" id="KW-1185">Reference proteome</keyword>
<comment type="similarity">
    <text evidence="2">Belongs to the ATPase g subunit family.</text>
</comment>
<keyword evidence="11" id="KW-0066">ATP synthesis</keyword>
<dbReference type="GO" id="GO:0140662">
    <property type="term" value="F:ATP-dependent protein folding chaperone"/>
    <property type="evidence" value="ECO:0007669"/>
    <property type="project" value="InterPro"/>
</dbReference>
<evidence type="ECO:0000313" key="15">
    <source>
        <dbReference type="EMBL" id="TVU20476.1"/>
    </source>
</evidence>
<dbReference type="Gene3D" id="1.10.8.60">
    <property type="match status" value="1"/>
</dbReference>
<keyword evidence="9" id="KW-0496">Mitochondrion</keyword>
<evidence type="ECO:0000256" key="3">
    <source>
        <dbReference type="ARBA" id="ARBA00022448"/>
    </source>
</evidence>
<comment type="subcellular location">
    <subcellularLocation>
        <location evidence="1">Mitochondrion membrane</location>
    </subcellularLocation>
</comment>
<evidence type="ECO:0000256" key="12">
    <source>
        <dbReference type="SAM" id="MobiDB-lite"/>
    </source>
</evidence>
<dbReference type="PANTHER" id="PTHR48102">
    <property type="entry name" value="ATP-DEPENDENT CLP PROTEASE ATP-BINDING SUBUNIT CLPX-LIKE, MITOCHONDRIAL-RELATED"/>
    <property type="match status" value="1"/>
</dbReference>
<dbReference type="SMART" id="SM01086">
    <property type="entry name" value="ClpB_D2-small"/>
    <property type="match status" value="1"/>
</dbReference>
<keyword evidence="4" id="KW-0138">CF(0)</keyword>
<evidence type="ECO:0000256" key="2">
    <source>
        <dbReference type="ARBA" id="ARBA00005699"/>
    </source>
</evidence>
<feature type="region of interest" description="Disordered" evidence="12">
    <location>
        <begin position="1"/>
        <end position="89"/>
    </location>
</feature>
<dbReference type="NCBIfam" id="TIGR00382">
    <property type="entry name" value="clpX"/>
    <property type="match status" value="1"/>
</dbReference>
<dbReference type="GO" id="GO:0015986">
    <property type="term" value="P:proton motive force-driven ATP synthesis"/>
    <property type="evidence" value="ECO:0007669"/>
    <property type="project" value="InterPro"/>
</dbReference>
<dbReference type="InterPro" id="IPR004487">
    <property type="entry name" value="Clp_protease_ATP-bd_su_ClpX"/>
</dbReference>
<feature type="non-terminal residue" evidence="15">
    <location>
        <position position="1"/>
    </location>
</feature>
<evidence type="ECO:0000256" key="7">
    <source>
        <dbReference type="ARBA" id="ARBA00022840"/>
    </source>
</evidence>
<dbReference type="Pfam" id="PF10431">
    <property type="entry name" value="ClpB_D2-small"/>
    <property type="match status" value="1"/>
</dbReference>
<evidence type="ECO:0000256" key="5">
    <source>
        <dbReference type="ARBA" id="ARBA00022741"/>
    </source>
</evidence>
<dbReference type="FunFam" id="3.40.50.300:FF:001520">
    <property type="entry name" value="ATP-dependent Clp protease, ATP-binding subunit ClpX"/>
    <property type="match status" value="1"/>
</dbReference>
<dbReference type="Proteomes" id="UP000324897">
    <property type="component" value="Chromosome 7"/>
</dbReference>
<comment type="caution">
    <text evidence="15">The sequence shown here is derived from an EMBL/GenBank/DDBJ whole genome shotgun (WGS) entry which is preliminary data.</text>
</comment>
<dbReference type="EMBL" id="RWGY01000029">
    <property type="protein sequence ID" value="TVU20476.1"/>
    <property type="molecule type" value="Genomic_DNA"/>
</dbReference>
<evidence type="ECO:0000256" key="8">
    <source>
        <dbReference type="ARBA" id="ARBA00023065"/>
    </source>
</evidence>
<dbReference type="Gene3D" id="3.40.50.300">
    <property type="entry name" value="P-loop containing nucleotide triphosphate hydrolases"/>
    <property type="match status" value="1"/>
</dbReference>
<reference evidence="15 16" key="1">
    <citation type="journal article" date="2019" name="Sci. Rep.">
        <title>A high-quality genome of Eragrostis curvula grass provides insights into Poaceae evolution and supports new strategies to enhance forage quality.</title>
        <authorList>
            <person name="Carballo J."/>
            <person name="Santos B.A.C.M."/>
            <person name="Zappacosta D."/>
            <person name="Garbus I."/>
            <person name="Selva J.P."/>
            <person name="Gallo C.A."/>
            <person name="Diaz A."/>
            <person name="Albertini E."/>
            <person name="Caccamo M."/>
            <person name="Echenique V."/>
        </authorList>
    </citation>
    <scope>NUCLEOTIDE SEQUENCE [LARGE SCALE GENOMIC DNA]</scope>
    <source>
        <strain evidence="16">cv. Victoria</strain>
        <tissue evidence="15">Leaf</tissue>
    </source>
</reference>
<keyword evidence="6" id="KW-0375">Hydrogen ion transport</keyword>
<dbReference type="Pfam" id="PF04718">
    <property type="entry name" value="ATP-synt_G"/>
    <property type="match status" value="1"/>
</dbReference>
<dbReference type="GO" id="GO:0051082">
    <property type="term" value="F:unfolded protein binding"/>
    <property type="evidence" value="ECO:0007669"/>
    <property type="project" value="InterPro"/>
</dbReference>
<dbReference type="GO" id="GO:0005759">
    <property type="term" value="C:mitochondrial matrix"/>
    <property type="evidence" value="ECO:0007669"/>
    <property type="project" value="TreeGrafter"/>
</dbReference>
<dbReference type="InterPro" id="IPR003593">
    <property type="entry name" value="AAA+_ATPase"/>
</dbReference>
<accession>A0A5J9UAA4</accession>
<evidence type="ECO:0000256" key="11">
    <source>
        <dbReference type="ARBA" id="ARBA00023310"/>
    </source>
</evidence>
<dbReference type="CDD" id="cd19497">
    <property type="entry name" value="RecA-like_ClpX"/>
    <property type="match status" value="1"/>
</dbReference>
<evidence type="ECO:0000256" key="10">
    <source>
        <dbReference type="ARBA" id="ARBA00023136"/>
    </source>
</evidence>
<name>A0A5J9UAA4_9POAL</name>
<dbReference type="InterPro" id="IPR006808">
    <property type="entry name" value="ATP_synth_F0_gsu_mt"/>
</dbReference>